<dbReference type="GO" id="GO:0005576">
    <property type="term" value="C:extracellular region"/>
    <property type="evidence" value="ECO:0007669"/>
    <property type="project" value="UniProtKB-SubCell"/>
</dbReference>
<gene>
    <name evidence="13" type="ORF">JR316_003015</name>
</gene>
<sequence length="595" mass="63884">MPRHDISLSGELDPPLYLYGLHVQPTDASTQCDVFRRAGSTTLLVQLRSDAMYCRPASWALLFACFDSMCNQRMLQREASSSGKQDLTHYVSSYAPTPCIAFRRAGPSPLLVSTSCATNVCPNATYRLPASWTLPFARLDFMCNQRMPQRNVSPSGELDPPLCSSRLHVQPTYAPTQRIAFRRAGPSPLLVSTTYAPMQHIVFRRGPQAAQDLNSYAIVSPLYQLNFKDWWFHHINNCDLYPPADGDFLELPAGGSFTVEIASNRAKTTLAYNGRDTSEWPDGATYPEDYNVPSCITSPNMHAQNQSMAAGTAFAISYNAVTPQNLAVFTVRYNTPWKRVISYDVPANLPACPEGGCICAWGWVPNGCGQPNMYHQPFKCKVTGAKSTTPIAPPQPPVWCEGNPGACVKGSKQMIYWNQNEGNNIAVSGYDLSGSFKSPAYNAKLGFADGAQNDIFAGAPSAPAGNSGSNNSGSNNNNSGSNKSNSNNGSGSNNANSGGNTGASPAPANFAAGASSSASASASSASAASVSTSNDNGNPAPSCQKRSSRRRRRALLPSPEEGVLVKKSPEPEPQVKVAATTAHRRLHAKRQWFSL</sequence>
<dbReference type="EMBL" id="JAFIQS010000003">
    <property type="protein sequence ID" value="KAG5170938.1"/>
    <property type="molecule type" value="Genomic_DNA"/>
</dbReference>
<organism evidence="13">
    <name type="scientific">Psilocybe cubensis</name>
    <name type="common">Psychedelic mushroom</name>
    <name type="synonym">Stropharia cubensis</name>
    <dbReference type="NCBI Taxonomy" id="181762"/>
    <lineage>
        <taxon>Eukaryota</taxon>
        <taxon>Fungi</taxon>
        <taxon>Dikarya</taxon>
        <taxon>Basidiomycota</taxon>
        <taxon>Agaricomycotina</taxon>
        <taxon>Agaricomycetes</taxon>
        <taxon>Agaricomycetidae</taxon>
        <taxon>Agaricales</taxon>
        <taxon>Agaricineae</taxon>
        <taxon>Strophariaceae</taxon>
        <taxon>Psilocybe</taxon>
    </lineage>
</organism>
<comment type="caution">
    <text evidence="13">The sequence shown here is derived from an EMBL/GenBank/DDBJ whole genome shotgun (WGS) entry which is preliminary data.</text>
</comment>
<evidence type="ECO:0000256" key="2">
    <source>
        <dbReference type="ARBA" id="ARBA00004613"/>
    </source>
</evidence>
<evidence type="ECO:0000256" key="6">
    <source>
        <dbReference type="ARBA" id="ARBA00023002"/>
    </source>
</evidence>
<evidence type="ECO:0000256" key="9">
    <source>
        <dbReference type="ARBA" id="ARBA00023157"/>
    </source>
</evidence>
<evidence type="ECO:0000313" key="13">
    <source>
        <dbReference type="EMBL" id="KAG5170938.1"/>
    </source>
</evidence>
<keyword evidence="4" id="KW-0479">Metal-binding</keyword>
<feature type="region of interest" description="Disordered" evidence="12">
    <location>
        <begin position="528"/>
        <end position="582"/>
    </location>
</feature>
<dbReference type="GO" id="GO:0004497">
    <property type="term" value="F:monooxygenase activity"/>
    <property type="evidence" value="ECO:0007669"/>
    <property type="project" value="UniProtKB-KW"/>
</dbReference>
<evidence type="ECO:0000256" key="3">
    <source>
        <dbReference type="ARBA" id="ARBA00022525"/>
    </source>
</evidence>
<evidence type="ECO:0000256" key="11">
    <source>
        <dbReference type="ARBA" id="ARBA00046340"/>
    </source>
</evidence>
<dbReference type="Pfam" id="PF22810">
    <property type="entry name" value="LPMO_AA14"/>
    <property type="match status" value="1"/>
</dbReference>
<proteinExistence type="inferred from homology"/>
<accession>A0A8H7Y4D7</accession>
<evidence type="ECO:0000256" key="5">
    <source>
        <dbReference type="ARBA" id="ARBA00022729"/>
    </source>
</evidence>
<dbReference type="GO" id="GO:0046872">
    <property type="term" value="F:metal ion binding"/>
    <property type="evidence" value="ECO:0007669"/>
    <property type="project" value="UniProtKB-KW"/>
</dbReference>
<evidence type="ECO:0000256" key="4">
    <source>
        <dbReference type="ARBA" id="ARBA00022723"/>
    </source>
</evidence>
<keyword evidence="9" id="KW-1015">Disulfide bond</keyword>
<keyword evidence="10" id="KW-0325">Glycoprotein</keyword>
<keyword evidence="3" id="KW-0964">Secreted</keyword>
<feature type="compositionally biased region" description="Polar residues" evidence="12">
    <location>
        <begin position="534"/>
        <end position="545"/>
    </location>
</feature>
<evidence type="ECO:0000256" key="12">
    <source>
        <dbReference type="SAM" id="MobiDB-lite"/>
    </source>
</evidence>
<dbReference type="AlphaFoldDB" id="A0A8H7Y4D7"/>
<evidence type="ECO:0000256" key="8">
    <source>
        <dbReference type="ARBA" id="ARBA00023033"/>
    </source>
</evidence>
<keyword evidence="6" id="KW-0560">Oxidoreductase</keyword>
<reference evidence="13" key="1">
    <citation type="submission" date="2021-02" db="EMBL/GenBank/DDBJ databases">
        <title>Psilocybe cubensis genome.</title>
        <authorList>
            <person name="Mckernan K.J."/>
            <person name="Crawford S."/>
            <person name="Trippe A."/>
            <person name="Kane L.T."/>
            <person name="Mclaughlin S."/>
        </authorList>
    </citation>
    <scope>NUCLEOTIDE SEQUENCE [LARGE SCALE GENOMIC DNA]</scope>
    <source>
        <strain evidence="13">MGC-MH-2018</strain>
    </source>
</reference>
<comment type="subcellular location">
    <subcellularLocation>
        <location evidence="2">Secreted</location>
    </subcellularLocation>
</comment>
<evidence type="ECO:0000256" key="7">
    <source>
        <dbReference type="ARBA" id="ARBA00023008"/>
    </source>
</evidence>
<keyword evidence="8" id="KW-0503">Monooxygenase</keyword>
<dbReference type="InterPro" id="IPR054497">
    <property type="entry name" value="LPMO_AA14"/>
</dbReference>
<evidence type="ECO:0000256" key="10">
    <source>
        <dbReference type="ARBA" id="ARBA00023180"/>
    </source>
</evidence>
<name>A0A8H7Y4D7_PSICU</name>
<feature type="region of interest" description="Disordered" evidence="12">
    <location>
        <begin position="458"/>
        <end position="504"/>
    </location>
</feature>
<comment type="similarity">
    <text evidence="11">Belongs to the polysaccharide monooxygenase AA14 family.</text>
</comment>
<keyword evidence="5" id="KW-0732">Signal</keyword>
<protein>
    <submittedName>
        <fullName evidence="13">Uncharacterized protein</fullName>
    </submittedName>
</protein>
<keyword evidence="7" id="KW-0186">Copper</keyword>
<evidence type="ECO:0000256" key="1">
    <source>
        <dbReference type="ARBA" id="ARBA00001973"/>
    </source>
</evidence>
<comment type="cofactor">
    <cofactor evidence="1">
        <name>Cu(2+)</name>
        <dbReference type="ChEBI" id="CHEBI:29036"/>
    </cofactor>
</comment>